<dbReference type="InterPro" id="IPR013078">
    <property type="entry name" value="His_Pase_superF_clade-1"/>
</dbReference>
<dbReference type="GO" id="GO:0016791">
    <property type="term" value="F:phosphatase activity"/>
    <property type="evidence" value="ECO:0007669"/>
    <property type="project" value="TreeGrafter"/>
</dbReference>
<dbReference type="GO" id="GO:0005737">
    <property type="term" value="C:cytoplasm"/>
    <property type="evidence" value="ECO:0007669"/>
    <property type="project" value="TreeGrafter"/>
</dbReference>
<organism evidence="2 3">
    <name type="scientific">Malassezia nana</name>
    <dbReference type="NCBI Taxonomy" id="180528"/>
    <lineage>
        <taxon>Eukaryota</taxon>
        <taxon>Fungi</taxon>
        <taxon>Dikarya</taxon>
        <taxon>Basidiomycota</taxon>
        <taxon>Ustilaginomycotina</taxon>
        <taxon>Malasseziomycetes</taxon>
        <taxon>Malasseziales</taxon>
        <taxon>Malasseziaceae</taxon>
        <taxon>Malassezia</taxon>
    </lineage>
</organism>
<dbReference type="EMBL" id="CP119894">
    <property type="protein sequence ID" value="WFD27058.1"/>
    <property type="molecule type" value="Genomic_DNA"/>
</dbReference>
<evidence type="ECO:0000256" key="1">
    <source>
        <dbReference type="SAM" id="MobiDB-lite"/>
    </source>
</evidence>
<evidence type="ECO:0000313" key="3">
    <source>
        <dbReference type="Proteomes" id="UP001213623"/>
    </source>
</evidence>
<dbReference type="SMART" id="SM00855">
    <property type="entry name" value="PGAM"/>
    <property type="match status" value="1"/>
</dbReference>
<name>A0AAF0EKB3_9BASI</name>
<feature type="region of interest" description="Disordered" evidence="1">
    <location>
        <begin position="231"/>
        <end position="258"/>
    </location>
</feature>
<feature type="compositionally biased region" description="Polar residues" evidence="1">
    <location>
        <begin position="237"/>
        <end position="258"/>
    </location>
</feature>
<dbReference type="PANTHER" id="PTHR48100:SF54">
    <property type="entry name" value="PHOSPHATASE SPAC5H10.03-RELATED"/>
    <property type="match status" value="1"/>
</dbReference>
<reference evidence="2" key="1">
    <citation type="submission" date="2023-03" db="EMBL/GenBank/DDBJ databases">
        <title>Mating type loci evolution in Malassezia.</title>
        <authorList>
            <person name="Coelho M.A."/>
        </authorList>
    </citation>
    <scope>NUCLEOTIDE SEQUENCE</scope>
    <source>
        <strain evidence="2">CBS 9557</strain>
    </source>
</reference>
<evidence type="ECO:0000313" key="2">
    <source>
        <dbReference type="EMBL" id="WFD27058.1"/>
    </source>
</evidence>
<dbReference type="InterPro" id="IPR029033">
    <property type="entry name" value="His_PPase_superfam"/>
</dbReference>
<accession>A0AAF0EKB3</accession>
<dbReference type="InterPro" id="IPR050275">
    <property type="entry name" value="PGM_Phosphatase"/>
</dbReference>
<dbReference type="Gene3D" id="3.40.50.1240">
    <property type="entry name" value="Phosphoglycerate mutase-like"/>
    <property type="match status" value="1"/>
</dbReference>
<sequence length="288" mass="31794">MAPTSRIYLTRHAQAEHNATGDSSIADALLTKLGEQQAARLPSLTAELQDVAEVIISSPLRRTLQSASLGYAKAIERLGGHGKIVCLPQAQGAWGRLTTECNDVPCDTGSLREVLEAQPYFSKYDLSLLTPDWTSKQGFYGTDKTLTVAAHNDSLDARAQWVRQYLRERPEQHIVLVAHGDFLRRLTKEPESYWANAEVRVFQFEPSAVHTDACPLAYVAHVAEGDWIDSEAPEPVPTTQDALSSMEQRVKQMQASLASQTDVLADLDRRLEAAERKTAELEGQEGPL</sequence>
<dbReference type="SUPFAM" id="SSF53254">
    <property type="entry name" value="Phosphoglycerate mutase-like"/>
    <property type="match status" value="1"/>
</dbReference>
<keyword evidence="3" id="KW-1185">Reference proteome</keyword>
<proteinExistence type="predicted"/>
<evidence type="ECO:0008006" key="4">
    <source>
        <dbReference type="Google" id="ProtNLM"/>
    </source>
</evidence>
<protein>
    <recommendedName>
        <fullName evidence="4">Phosphoglycerate mutase-like protein</fullName>
    </recommendedName>
</protein>
<dbReference type="AlphaFoldDB" id="A0AAF0EKB3"/>
<dbReference type="CDD" id="cd07067">
    <property type="entry name" value="HP_PGM_like"/>
    <property type="match status" value="1"/>
</dbReference>
<dbReference type="Proteomes" id="UP001213623">
    <property type="component" value="Chromosome 3"/>
</dbReference>
<dbReference type="PANTHER" id="PTHR48100">
    <property type="entry name" value="BROAD-SPECIFICITY PHOSPHATASE YOR283W-RELATED"/>
    <property type="match status" value="1"/>
</dbReference>
<gene>
    <name evidence="2" type="ORF">MNAN1_002054</name>
</gene>
<dbReference type="Pfam" id="PF00300">
    <property type="entry name" value="His_Phos_1"/>
    <property type="match status" value="1"/>
</dbReference>